<reference evidence="2 3" key="1">
    <citation type="submission" date="2019-10" db="EMBL/GenBank/DDBJ databases">
        <title>Genome Sequences from Six Type Strain Members of the Archaeal Family Sulfolobaceae: Acidianus ambivalens, Acidianus infernus, Metallosphaera prunae, Stygiolobus azoricus, Sulfolobus metallicus, and Sulfurisphaera ohwakuensis.</title>
        <authorList>
            <person name="Counts J.A."/>
            <person name="Kelly R.M."/>
        </authorList>
    </citation>
    <scope>NUCLEOTIDE SEQUENCE [LARGE SCALE GENOMIC DNA]</scope>
    <source>
        <strain evidence="2 3">TA-1</strain>
    </source>
</reference>
<evidence type="ECO:0000259" key="1">
    <source>
        <dbReference type="Pfam" id="PF14947"/>
    </source>
</evidence>
<organism evidence="2 3">
    <name type="scientific">Sulfurisphaera ohwakuensis</name>
    <dbReference type="NCBI Taxonomy" id="69656"/>
    <lineage>
        <taxon>Archaea</taxon>
        <taxon>Thermoproteota</taxon>
        <taxon>Thermoprotei</taxon>
        <taxon>Sulfolobales</taxon>
        <taxon>Sulfolobaceae</taxon>
        <taxon>Sulfurisphaera</taxon>
    </lineage>
</organism>
<sequence>MLIFRVKYFKLSDRLYYMKVKFNKKKRTDYEIIYDILNALKDGPIPKTRLIYRAGLTYLTATRYIPYLEKQNLIKKEGDLYHITEKGEEVRKLLEIYKVKANEIKEIVSKLEKEIGPEEEL</sequence>
<dbReference type="InterPro" id="IPR038723">
    <property type="entry name" value="ArnR1-like_HTH"/>
</dbReference>
<evidence type="ECO:0000313" key="3">
    <source>
        <dbReference type="Proteomes" id="UP000427373"/>
    </source>
</evidence>
<dbReference type="AlphaFoldDB" id="A0A650CHI9"/>
<protein>
    <recommendedName>
        <fullName evidence="1">ArnR1-like winged helix-turn-helix domain-containing protein</fullName>
    </recommendedName>
</protein>
<dbReference type="InterPro" id="IPR036388">
    <property type="entry name" value="WH-like_DNA-bd_sf"/>
</dbReference>
<dbReference type="SUPFAM" id="SSF46785">
    <property type="entry name" value="Winged helix' DNA-binding domain"/>
    <property type="match status" value="1"/>
</dbReference>
<dbReference type="EMBL" id="CP045484">
    <property type="protein sequence ID" value="QGR17272.1"/>
    <property type="molecule type" value="Genomic_DNA"/>
</dbReference>
<dbReference type="KEGG" id="soh:D1869_08770"/>
<dbReference type="Proteomes" id="UP000427373">
    <property type="component" value="Chromosome"/>
</dbReference>
<gene>
    <name evidence="2" type="ORF">D1869_08770</name>
</gene>
<dbReference type="InterPro" id="IPR036390">
    <property type="entry name" value="WH_DNA-bd_sf"/>
</dbReference>
<feature type="domain" description="ArnR1-like winged helix-turn-helix" evidence="1">
    <location>
        <begin position="26"/>
        <end position="98"/>
    </location>
</feature>
<dbReference type="OrthoDB" id="41181at2157"/>
<proteinExistence type="predicted"/>
<accession>A0A650CHI9</accession>
<dbReference type="Gene3D" id="1.10.10.10">
    <property type="entry name" value="Winged helix-like DNA-binding domain superfamily/Winged helix DNA-binding domain"/>
    <property type="match status" value="1"/>
</dbReference>
<evidence type="ECO:0000313" key="2">
    <source>
        <dbReference type="EMBL" id="QGR17272.1"/>
    </source>
</evidence>
<dbReference type="Pfam" id="PF14947">
    <property type="entry name" value="HTH_45"/>
    <property type="match status" value="1"/>
</dbReference>
<name>A0A650CHI9_SULOH</name>
<keyword evidence="3" id="KW-1185">Reference proteome</keyword>